<proteinExistence type="predicted"/>
<dbReference type="InterPro" id="IPR007110">
    <property type="entry name" value="Ig-like_dom"/>
</dbReference>
<dbReference type="InterPro" id="IPR036179">
    <property type="entry name" value="Ig-like_dom_sf"/>
</dbReference>
<feature type="transmembrane region" description="Helical" evidence="1">
    <location>
        <begin position="221"/>
        <end position="243"/>
    </location>
</feature>
<dbReference type="InterPro" id="IPR003599">
    <property type="entry name" value="Ig_sub"/>
</dbReference>
<dbReference type="RefSeq" id="XP_019622915.1">
    <property type="nucleotide sequence ID" value="XM_019767356.1"/>
</dbReference>
<dbReference type="InterPro" id="IPR003598">
    <property type="entry name" value="Ig_sub2"/>
</dbReference>
<keyword evidence="4" id="KW-1185">Reference proteome</keyword>
<dbReference type="SUPFAM" id="SSF48726">
    <property type="entry name" value="Immunoglobulin"/>
    <property type="match status" value="2"/>
</dbReference>
<evidence type="ECO:0000259" key="3">
    <source>
        <dbReference type="PROSITE" id="PS50835"/>
    </source>
</evidence>
<feature type="domain" description="Ig-like" evidence="3">
    <location>
        <begin position="11"/>
        <end position="117"/>
    </location>
</feature>
<dbReference type="GeneID" id="109468976"/>
<dbReference type="Pfam" id="PF07686">
    <property type="entry name" value="V-set"/>
    <property type="match status" value="1"/>
</dbReference>
<evidence type="ECO:0000313" key="5">
    <source>
        <dbReference type="RefSeq" id="XP_019622915.1"/>
    </source>
</evidence>
<dbReference type="Gene3D" id="2.60.40.10">
    <property type="entry name" value="Immunoglobulins"/>
    <property type="match status" value="2"/>
</dbReference>
<protein>
    <submittedName>
        <fullName evidence="5">Hemicentin-1-like isoform X2</fullName>
    </submittedName>
</protein>
<dbReference type="InterPro" id="IPR013783">
    <property type="entry name" value="Ig-like_fold"/>
</dbReference>
<organism evidence="4 5">
    <name type="scientific">Branchiostoma belcheri</name>
    <name type="common">Amphioxus</name>
    <dbReference type="NCBI Taxonomy" id="7741"/>
    <lineage>
        <taxon>Eukaryota</taxon>
        <taxon>Metazoa</taxon>
        <taxon>Chordata</taxon>
        <taxon>Cephalochordata</taxon>
        <taxon>Leptocardii</taxon>
        <taxon>Amphioxiformes</taxon>
        <taxon>Branchiostomatidae</taxon>
        <taxon>Branchiostoma</taxon>
    </lineage>
</organism>
<feature type="chain" id="PRO_5028309926" evidence="2">
    <location>
        <begin position="18"/>
        <end position="244"/>
    </location>
</feature>
<dbReference type="SMART" id="SM00409">
    <property type="entry name" value="IG"/>
    <property type="match status" value="2"/>
</dbReference>
<dbReference type="PANTHER" id="PTHR45889:SF8">
    <property type="entry name" value="IG-LIKE DOMAIN-CONTAINING PROTEIN"/>
    <property type="match status" value="1"/>
</dbReference>
<feature type="signal peptide" evidence="2">
    <location>
        <begin position="1"/>
        <end position="17"/>
    </location>
</feature>
<keyword evidence="2" id="KW-0732">Signal</keyword>
<dbReference type="Pfam" id="PF13927">
    <property type="entry name" value="Ig_3"/>
    <property type="match status" value="1"/>
</dbReference>
<dbReference type="InterPro" id="IPR013106">
    <property type="entry name" value="Ig_V-set"/>
</dbReference>
<feature type="domain" description="Ig-like" evidence="3">
    <location>
        <begin position="122"/>
        <end position="199"/>
    </location>
</feature>
<gene>
    <name evidence="5" type="primary">LOC109468976</name>
</gene>
<accession>A0A6P4Y1S6</accession>
<keyword evidence="1" id="KW-0472">Membrane</keyword>
<sequence>MLLRVCLALCLAVTVAAEDVSHERGQSHTFECTFPISADRYILNWMKNDESVMNYFTGDPAPTFTGDLEDRAGVSLVNRRNLEIQNLRISDEGEYYCSVSELGEGGQSGDGMRYQLVVYVPPTISVSGGPYEAEVGGKMMVTCRANSHPPSNFTWTSPLGEISHGAVLELTNMTTNDIGRYMCMANNGYGVASAYVDISMKGYAAPPMTTESERVVGGSDVMRATGLPIMLLLIASLLLPVFFS</sequence>
<evidence type="ECO:0000256" key="1">
    <source>
        <dbReference type="SAM" id="Phobius"/>
    </source>
</evidence>
<reference evidence="5" key="1">
    <citation type="submission" date="2025-08" db="UniProtKB">
        <authorList>
            <consortium name="RefSeq"/>
        </authorList>
    </citation>
    <scope>IDENTIFICATION</scope>
    <source>
        <tissue evidence="5">Gonad</tissue>
    </source>
</reference>
<evidence type="ECO:0000256" key="2">
    <source>
        <dbReference type="SAM" id="SignalP"/>
    </source>
</evidence>
<dbReference type="Proteomes" id="UP000515135">
    <property type="component" value="Unplaced"/>
</dbReference>
<name>A0A6P4Y1S6_BRABE</name>
<dbReference type="AlphaFoldDB" id="A0A6P4Y1S6"/>
<dbReference type="PROSITE" id="PS50835">
    <property type="entry name" value="IG_LIKE"/>
    <property type="match status" value="2"/>
</dbReference>
<dbReference type="PANTHER" id="PTHR45889">
    <property type="entry name" value="IG-LIKE DOMAIN-CONTAINING PROTEIN"/>
    <property type="match status" value="1"/>
</dbReference>
<keyword evidence="1" id="KW-1133">Transmembrane helix</keyword>
<keyword evidence="1" id="KW-0812">Transmembrane</keyword>
<dbReference type="OrthoDB" id="6159398at2759"/>
<dbReference type="SMART" id="SM00408">
    <property type="entry name" value="IGc2"/>
    <property type="match status" value="2"/>
</dbReference>
<evidence type="ECO:0000313" key="4">
    <source>
        <dbReference type="Proteomes" id="UP000515135"/>
    </source>
</evidence>